<dbReference type="AlphaFoldDB" id="G0R5C1"/>
<protein>
    <recommendedName>
        <fullName evidence="4">Transmembrane protein</fullName>
    </recommendedName>
</protein>
<reference evidence="2 3" key="1">
    <citation type="submission" date="2011-07" db="EMBL/GenBank/DDBJ databases">
        <authorList>
            <person name="Coyne R."/>
            <person name="Brami D."/>
            <person name="Johnson J."/>
            <person name="Hostetler J."/>
            <person name="Hannick L."/>
            <person name="Clark T."/>
            <person name="Cassidy-Hanley D."/>
            <person name="Inman J."/>
        </authorList>
    </citation>
    <scope>NUCLEOTIDE SEQUENCE [LARGE SCALE GENOMIC DNA]</scope>
    <source>
        <strain evidence="2 3">G5</strain>
    </source>
</reference>
<organism evidence="2 3">
    <name type="scientific">Ichthyophthirius multifiliis</name>
    <name type="common">White spot disease agent</name>
    <name type="synonym">Ich</name>
    <dbReference type="NCBI Taxonomy" id="5932"/>
    <lineage>
        <taxon>Eukaryota</taxon>
        <taxon>Sar</taxon>
        <taxon>Alveolata</taxon>
        <taxon>Ciliophora</taxon>
        <taxon>Intramacronucleata</taxon>
        <taxon>Oligohymenophorea</taxon>
        <taxon>Hymenostomatida</taxon>
        <taxon>Ophryoglenina</taxon>
        <taxon>Ichthyophthirius</taxon>
    </lineage>
</organism>
<feature type="transmembrane region" description="Helical" evidence="1">
    <location>
        <begin position="36"/>
        <end position="58"/>
    </location>
</feature>
<dbReference type="GeneID" id="14903397"/>
<dbReference type="EMBL" id="GL984367">
    <property type="protein sequence ID" value="EGR27334.1"/>
    <property type="molecule type" value="Genomic_DNA"/>
</dbReference>
<keyword evidence="1" id="KW-1133">Transmembrane helix</keyword>
<evidence type="ECO:0000256" key="1">
    <source>
        <dbReference type="SAM" id="Phobius"/>
    </source>
</evidence>
<proteinExistence type="predicted"/>
<dbReference type="InParanoid" id="G0R5C1"/>
<dbReference type="RefSeq" id="XP_004024218.1">
    <property type="nucleotide sequence ID" value="XM_004024169.1"/>
</dbReference>
<keyword evidence="1" id="KW-0812">Transmembrane</keyword>
<evidence type="ECO:0000313" key="2">
    <source>
        <dbReference type="EMBL" id="EGR27334.1"/>
    </source>
</evidence>
<evidence type="ECO:0000313" key="3">
    <source>
        <dbReference type="Proteomes" id="UP000008983"/>
    </source>
</evidence>
<keyword evidence="3" id="KW-1185">Reference proteome</keyword>
<keyword evidence="1" id="KW-0472">Membrane</keyword>
<sequence length="101" mass="12310">MLQAIFYNLQVQLLLLYQYSSMLIQKNIIIGIQQILFVLICFLFQYFLLLYIQLGIVLEFQWKELHKIQKQKNSKIPYQKLKMQQKFMIYIYGLQVLENLL</sequence>
<dbReference type="Proteomes" id="UP000008983">
    <property type="component" value="Unassembled WGS sequence"/>
</dbReference>
<accession>G0R5C1</accession>
<gene>
    <name evidence="2" type="ORF">IMG5_197690</name>
</gene>
<name>G0R5C1_ICHMU</name>
<evidence type="ECO:0008006" key="4">
    <source>
        <dbReference type="Google" id="ProtNLM"/>
    </source>
</evidence>